<reference evidence="6 7" key="1">
    <citation type="submission" date="2019-12" db="EMBL/GenBank/DDBJ databases">
        <title>Rhizobium genotypes associated with high levels of biological nitrogen fixation by grain legumes in a temperate-maritime cropping system.</title>
        <authorList>
            <person name="Maluk M."/>
            <person name="Francesc Ferrando Molina F."/>
            <person name="Lopez Del Egido L."/>
            <person name="Lafos M."/>
            <person name="Langarica-Fuentes A."/>
            <person name="Gebre Yohannes G."/>
            <person name="Young M.W."/>
            <person name="Martin P."/>
            <person name="Gantlett R."/>
            <person name="Kenicer G."/>
            <person name="Hawes C."/>
            <person name="Begg G.S."/>
            <person name="Quilliam R.S."/>
            <person name="Squire G.R."/>
            <person name="Poole P.S."/>
            <person name="Young P.W."/>
            <person name="Iannetta P.M."/>
            <person name="James E.K."/>
        </authorList>
    </citation>
    <scope>NUCLEOTIDE SEQUENCE [LARGE SCALE GENOMIC DNA]</scope>
    <source>
        <strain evidence="6 7">JHI1118</strain>
    </source>
</reference>
<dbReference type="CDD" id="cd06267">
    <property type="entry name" value="PBP1_LacI_sugar_binding-like"/>
    <property type="match status" value="1"/>
</dbReference>
<evidence type="ECO:0000256" key="1">
    <source>
        <dbReference type="ARBA" id="ARBA00022491"/>
    </source>
</evidence>
<evidence type="ECO:0000256" key="3">
    <source>
        <dbReference type="ARBA" id="ARBA00023125"/>
    </source>
</evidence>
<keyword evidence="3 6" id="KW-0238">DNA-binding</keyword>
<proteinExistence type="predicted"/>
<accession>A0A6L9UC45</accession>
<dbReference type="Gene3D" id="1.10.260.40">
    <property type="entry name" value="lambda repressor-like DNA-binding domains"/>
    <property type="match status" value="1"/>
</dbReference>
<dbReference type="InterPro" id="IPR000843">
    <property type="entry name" value="HTH_LacI"/>
</dbReference>
<dbReference type="Gene3D" id="3.40.50.2300">
    <property type="match status" value="2"/>
</dbReference>
<evidence type="ECO:0000259" key="5">
    <source>
        <dbReference type="PROSITE" id="PS50932"/>
    </source>
</evidence>
<dbReference type="Proteomes" id="UP000483035">
    <property type="component" value="Unassembled WGS sequence"/>
</dbReference>
<evidence type="ECO:0000256" key="4">
    <source>
        <dbReference type="ARBA" id="ARBA00023163"/>
    </source>
</evidence>
<gene>
    <name evidence="6" type="ORF">GR212_26800</name>
</gene>
<dbReference type="CDD" id="cd01392">
    <property type="entry name" value="HTH_LacI"/>
    <property type="match status" value="1"/>
</dbReference>
<dbReference type="PROSITE" id="PS50932">
    <property type="entry name" value="HTH_LACI_2"/>
    <property type="match status" value="1"/>
</dbReference>
<dbReference type="InterPro" id="IPR010982">
    <property type="entry name" value="Lambda_DNA-bd_dom_sf"/>
</dbReference>
<dbReference type="Pfam" id="PF13377">
    <property type="entry name" value="Peripla_BP_3"/>
    <property type="match status" value="1"/>
</dbReference>
<dbReference type="InterPro" id="IPR028082">
    <property type="entry name" value="Peripla_BP_I"/>
</dbReference>
<dbReference type="GO" id="GO:0000976">
    <property type="term" value="F:transcription cis-regulatory region binding"/>
    <property type="evidence" value="ECO:0007669"/>
    <property type="project" value="TreeGrafter"/>
</dbReference>
<keyword evidence="1" id="KW-0678">Repressor</keyword>
<dbReference type="Pfam" id="PF00356">
    <property type="entry name" value="LacI"/>
    <property type="match status" value="1"/>
</dbReference>
<protein>
    <submittedName>
        <fullName evidence="6">LacI family DNA-binding transcriptional regulator</fullName>
    </submittedName>
</protein>
<dbReference type="SMART" id="SM00354">
    <property type="entry name" value="HTH_LACI"/>
    <property type="match status" value="1"/>
</dbReference>
<dbReference type="SUPFAM" id="SSF47413">
    <property type="entry name" value="lambda repressor-like DNA-binding domains"/>
    <property type="match status" value="1"/>
</dbReference>
<sequence length="366" mass="39389">MNDKRQDKVTITEVAKHAGVSTATAGRVLGGYGYSRQEIKDRVKQAAEELGYRPNLLARGLITGKTKTIGVVAGDIQSPFYASILRGIADVTRAAGFGILLTNSDEQIERELEAVQLLREKQVDGLIIAPSDLSGSPHLQAAVRDGCPVVLIDRAIKNLAADAVCVDNRAASRDCITRLTDAGHRRIGLVAELERWEGGDITDFLTAVEDGALDSSTLFPSWQRLYGYIDALRSAGLPIDPGLIGRVGVYSSEAARKETQRLLERPERPTALFTADGLMSAAAMHVITSLDLQIPRDLSLICFDDLDWMSFIKPGIAAVVQPLTEMGEAAARLMLARVEGDGSKPQYLALQPKFAARGSIAAPLAL</sequence>
<dbReference type="PANTHER" id="PTHR30146">
    <property type="entry name" value="LACI-RELATED TRANSCRIPTIONAL REPRESSOR"/>
    <property type="match status" value="1"/>
</dbReference>
<evidence type="ECO:0000313" key="6">
    <source>
        <dbReference type="EMBL" id="NEI73174.1"/>
    </source>
</evidence>
<dbReference type="InterPro" id="IPR046335">
    <property type="entry name" value="LacI/GalR-like_sensor"/>
</dbReference>
<evidence type="ECO:0000313" key="7">
    <source>
        <dbReference type="Proteomes" id="UP000483035"/>
    </source>
</evidence>
<dbReference type="AlphaFoldDB" id="A0A6L9UC45"/>
<dbReference type="GO" id="GO:0003700">
    <property type="term" value="F:DNA-binding transcription factor activity"/>
    <property type="evidence" value="ECO:0007669"/>
    <property type="project" value="TreeGrafter"/>
</dbReference>
<dbReference type="RefSeq" id="WP_163991249.1">
    <property type="nucleotide sequence ID" value="NZ_WUEY01000016.1"/>
</dbReference>
<feature type="domain" description="HTH lacI-type" evidence="5">
    <location>
        <begin position="9"/>
        <end position="63"/>
    </location>
</feature>
<dbReference type="PROSITE" id="PS00356">
    <property type="entry name" value="HTH_LACI_1"/>
    <property type="match status" value="1"/>
</dbReference>
<comment type="caution">
    <text evidence="6">The sequence shown here is derived from an EMBL/GenBank/DDBJ whole genome shotgun (WGS) entry which is preliminary data.</text>
</comment>
<dbReference type="EMBL" id="WUEY01000016">
    <property type="protein sequence ID" value="NEI73174.1"/>
    <property type="molecule type" value="Genomic_DNA"/>
</dbReference>
<keyword evidence="4" id="KW-0804">Transcription</keyword>
<organism evidence="6 7">
    <name type="scientific">Rhizobium lusitanum</name>
    <dbReference type="NCBI Taxonomy" id="293958"/>
    <lineage>
        <taxon>Bacteria</taxon>
        <taxon>Pseudomonadati</taxon>
        <taxon>Pseudomonadota</taxon>
        <taxon>Alphaproteobacteria</taxon>
        <taxon>Hyphomicrobiales</taxon>
        <taxon>Rhizobiaceae</taxon>
        <taxon>Rhizobium/Agrobacterium group</taxon>
        <taxon>Rhizobium</taxon>
    </lineage>
</organism>
<dbReference type="SUPFAM" id="SSF53822">
    <property type="entry name" value="Periplasmic binding protein-like I"/>
    <property type="match status" value="1"/>
</dbReference>
<evidence type="ECO:0000256" key="2">
    <source>
        <dbReference type="ARBA" id="ARBA00023015"/>
    </source>
</evidence>
<name>A0A6L9UC45_9HYPH</name>
<keyword evidence="2" id="KW-0805">Transcription regulation</keyword>
<dbReference type="PANTHER" id="PTHR30146:SF148">
    <property type="entry name" value="HTH-TYPE TRANSCRIPTIONAL REPRESSOR PURR-RELATED"/>
    <property type="match status" value="1"/>
</dbReference>